<dbReference type="AlphaFoldDB" id="X1PNF8"/>
<dbReference type="EMBL" id="BARV01015752">
    <property type="protein sequence ID" value="GAI32409.1"/>
    <property type="molecule type" value="Genomic_DNA"/>
</dbReference>
<feature type="non-terminal residue" evidence="1">
    <location>
        <position position="255"/>
    </location>
</feature>
<accession>X1PNF8</accession>
<evidence type="ECO:0000313" key="1">
    <source>
        <dbReference type="EMBL" id="GAI32409.1"/>
    </source>
</evidence>
<name>X1PNF8_9ZZZZ</name>
<protein>
    <submittedName>
        <fullName evidence="1">Uncharacterized protein</fullName>
    </submittedName>
</protein>
<organism evidence="1">
    <name type="scientific">marine sediment metagenome</name>
    <dbReference type="NCBI Taxonomy" id="412755"/>
    <lineage>
        <taxon>unclassified sequences</taxon>
        <taxon>metagenomes</taxon>
        <taxon>ecological metagenomes</taxon>
    </lineage>
</organism>
<proteinExistence type="predicted"/>
<sequence>MFIDDKVADEIIVEQKKKMFDKEVKEYMKSFPDASKALAEEYATNQFKEKTEGKEAAVFPDFKGVLESAEGKRTKDKTYIQGHVTSAGKENFTILSNGKIQVQVNSDYLNMMDKRLPDAEIQLGKIPTDMISFVDKNNKIQAVLMPIRYDTEADLPFYVWDIPGGVKPTAEEIARKEKDLAEERRVKEEEGEEAFLERPGIDISKYTEVTTIESWDGRFDIKDIDNRRFFYNPKTDELVLGEEGTATGTKMGIKG</sequence>
<gene>
    <name evidence="1" type="ORF">S06H3_27180</name>
</gene>
<reference evidence="1" key="1">
    <citation type="journal article" date="2014" name="Front. Microbiol.">
        <title>High frequency of phylogenetically diverse reductive dehalogenase-homologous genes in deep subseafloor sedimentary metagenomes.</title>
        <authorList>
            <person name="Kawai M."/>
            <person name="Futagami T."/>
            <person name="Toyoda A."/>
            <person name="Takaki Y."/>
            <person name="Nishi S."/>
            <person name="Hori S."/>
            <person name="Arai W."/>
            <person name="Tsubouchi T."/>
            <person name="Morono Y."/>
            <person name="Uchiyama I."/>
            <person name="Ito T."/>
            <person name="Fujiyama A."/>
            <person name="Inagaki F."/>
            <person name="Takami H."/>
        </authorList>
    </citation>
    <scope>NUCLEOTIDE SEQUENCE</scope>
    <source>
        <strain evidence="1">Expedition CK06-06</strain>
    </source>
</reference>
<comment type="caution">
    <text evidence="1">The sequence shown here is derived from an EMBL/GenBank/DDBJ whole genome shotgun (WGS) entry which is preliminary data.</text>
</comment>